<comment type="similarity">
    <text evidence="1">Belongs to the short-chain dehydrogenases/reductases (SDR) family.</text>
</comment>
<dbReference type="InterPro" id="IPR036291">
    <property type="entry name" value="NAD(P)-bd_dom_sf"/>
</dbReference>
<dbReference type="Gene3D" id="3.40.50.720">
    <property type="entry name" value="NAD(P)-binding Rossmann-like Domain"/>
    <property type="match status" value="1"/>
</dbReference>
<dbReference type="OrthoDB" id="542013at2759"/>
<dbReference type="PANTHER" id="PTHR24320:SF252">
    <property type="entry name" value="DEHYDROGENASE_REDUCTASE FAMILY PROTEIN, PUTATIVE (AFU_ORTHOLOGUE AFUA_3G08550)-RELATED"/>
    <property type="match status" value="1"/>
</dbReference>
<dbReference type="Proteomes" id="UP000182658">
    <property type="component" value="Unassembled WGS sequence"/>
</dbReference>
<dbReference type="GO" id="GO:0016491">
    <property type="term" value="F:oxidoreductase activity"/>
    <property type="evidence" value="ECO:0007669"/>
    <property type="project" value="UniProtKB-KW"/>
</dbReference>
<protein>
    <submittedName>
        <fullName evidence="4">Short-chain dehydrogenase</fullName>
    </submittedName>
</protein>
<evidence type="ECO:0000313" key="4">
    <source>
        <dbReference type="EMBL" id="OIW26041.1"/>
    </source>
</evidence>
<proteinExistence type="inferred from homology"/>
<dbReference type="InParanoid" id="A0A1J7IY81"/>
<dbReference type="PANTHER" id="PTHR24320">
    <property type="entry name" value="RETINOL DEHYDROGENASE"/>
    <property type="match status" value="1"/>
</dbReference>
<keyword evidence="3" id="KW-0560">Oxidoreductase</keyword>
<evidence type="ECO:0000256" key="2">
    <source>
        <dbReference type="ARBA" id="ARBA00022857"/>
    </source>
</evidence>
<dbReference type="SUPFAM" id="SSF51735">
    <property type="entry name" value="NAD(P)-binding Rossmann-fold domains"/>
    <property type="match status" value="1"/>
</dbReference>
<name>A0A1J7IY81_9PEZI</name>
<evidence type="ECO:0000313" key="5">
    <source>
        <dbReference type="Proteomes" id="UP000182658"/>
    </source>
</evidence>
<dbReference type="AlphaFoldDB" id="A0A1J7IY81"/>
<evidence type="ECO:0000256" key="3">
    <source>
        <dbReference type="ARBA" id="ARBA00023002"/>
    </source>
</evidence>
<dbReference type="STRING" id="1408157.A0A1J7IY81"/>
<accession>A0A1J7IY81</accession>
<keyword evidence="5" id="KW-1185">Reference proteome</keyword>
<gene>
    <name evidence="4" type="ORF">CONLIGDRAFT_663570</name>
</gene>
<sequence length="354" mass="39094">MPSSIDLPPLQELYIRRWIRGQFTKPIPPAKDLDLSGQTGILVGGTDGIGLACARVLLDLKLSTLILGARNMEKGNAVAKTLTERSESSNVQVWELEMLSYDSIQDFAKRCATLERIDFVILGASVLPSDFRLNPSTGHELTIQVHYWSTALLSLLLLPVLKEKHVHGKPAHLTIISSDLAHVAEFKEGASDPLLPAFDEPVSWSPSMATERYNSCKVLVMMLVLKLKDVVDPSDVVVNCVCPGMSKPTANEREQPWVFRSITRLIRNVLGRPLEACAWVYVNAAVEQGAESHGSYLASWQISPFPKLMYTEEGKLLTGRVWTETLEAFKFAGVKDLLSSISARKSAQQPTVKV</sequence>
<dbReference type="InterPro" id="IPR002347">
    <property type="entry name" value="SDR_fam"/>
</dbReference>
<dbReference type="Pfam" id="PF00106">
    <property type="entry name" value="adh_short"/>
    <property type="match status" value="1"/>
</dbReference>
<evidence type="ECO:0000256" key="1">
    <source>
        <dbReference type="ARBA" id="ARBA00006484"/>
    </source>
</evidence>
<reference evidence="4 5" key="1">
    <citation type="submission" date="2016-10" db="EMBL/GenBank/DDBJ databases">
        <title>Draft genome sequence of Coniochaeta ligniaria NRRL30616, a lignocellulolytic fungus for bioabatement of inhibitors in plant biomass hydrolysates.</title>
        <authorList>
            <consortium name="DOE Joint Genome Institute"/>
            <person name="Jimenez D.J."/>
            <person name="Hector R.E."/>
            <person name="Riley R."/>
            <person name="Sun H."/>
            <person name="Grigoriev I.V."/>
            <person name="Van Elsas J.D."/>
            <person name="Nichols N.N."/>
        </authorList>
    </citation>
    <scope>NUCLEOTIDE SEQUENCE [LARGE SCALE GENOMIC DNA]</scope>
    <source>
        <strain evidence="4 5">NRRL 30616</strain>
    </source>
</reference>
<organism evidence="4 5">
    <name type="scientific">Coniochaeta ligniaria NRRL 30616</name>
    <dbReference type="NCBI Taxonomy" id="1408157"/>
    <lineage>
        <taxon>Eukaryota</taxon>
        <taxon>Fungi</taxon>
        <taxon>Dikarya</taxon>
        <taxon>Ascomycota</taxon>
        <taxon>Pezizomycotina</taxon>
        <taxon>Sordariomycetes</taxon>
        <taxon>Sordariomycetidae</taxon>
        <taxon>Coniochaetales</taxon>
        <taxon>Coniochaetaceae</taxon>
        <taxon>Coniochaeta</taxon>
    </lineage>
</organism>
<dbReference type="EMBL" id="KV875101">
    <property type="protein sequence ID" value="OIW26041.1"/>
    <property type="molecule type" value="Genomic_DNA"/>
</dbReference>
<keyword evidence="2" id="KW-0521">NADP</keyword>